<organism evidence="2 3">
    <name type="scientific">Actinomycetospora flava</name>
    <dbReference type="NCBI Taxonomy" id="3129232"/>
    <lineage>
        <taxon>Bacteria</taxon>
        <taxon>Bacillati</taxon>
        <taxon>Actinomycetota</taxon>
        <taxon>Actinomycetes</taxon>
        <taxon>Pseudonocardiales</taxon>
        <taxon>Pseudonocardiaceae</taxon>
        <taxon>Actinomycetospora</taxon>
    </lineage>
</organism>
<dbReference type="Pfam" id="PF13460">
    <property type="entry name" value="NAD_binding_10"/>
    <property type="match status" value="1"/>
</dbReference>
<evidence type="ECO:0000259" key="1">
    <source>
        <dbReference type="Pfam" id="PF13460"/>
    </source>
</evidence>
<dbReference type="EMBL" id="JBBEGM010000011">
    <property type="protein sequence ID" value="MEJ2864324.1"/>
    <property type="molecule type" value="Genomic_DNA"/>
</dbReference>
<evidence type="ECO:0000313" key="3">
    <source>
        <dbReference type="Proteomes" id="UP001369736"/>
    </source>
</evidence>
<dbReference type="PANTHER" id="PTHR43162:SF1">
    <property type="entry name" value="PRESTALK A DIFFERENTIATION PROTEIN A"/>
    <property type="match status" value="1"/>
</dbReference>
<dbReference type="RefSeq" id="WP_337705685.1">
    <property type="nucleotide sequence ID" value="NZ_JBBEGM010000011.1"/>
</dbReference>
<protein>
    <submittedName>
        <fullName evidence="2">NAD(P)H-binding protein</fullName>
    </submittedName>
</protein>
<comment type="caution">
    <text evidence="2">The sequence shown here is derived from an EMBL/GenBank/DDBJ whole genome shotgun (WGS) entry which is preliminary data.</text>
</comment>
<name>A0ABU8MAE1_9PSEU</name>
<dbReference type="Gene3D" id="3.90.25.10">
    <property type="entry name" value="UDP-galactose 4-epimerase, domain 1"/>
    <property type="match status" value="1"/>
</dbReference>
<dbReference type="InterPro" id="IPR051604">
    <property type="entry name" value="Ergot_Alk_Oxidoreductase"/>
</dbReference>
<evidence type="ECO:0000313" key="2">
    <source>
        <dbReference type="EMBL" id="MEJ2864324.1"/>
    </source>
</evidence>
<dbReference type="PANTHER" id="PTHR43162">
    <property type="match status" value="1"/>
</dbReference>
<sequence>MPTAAVAVTGATGTVGRHVLRELCHTDPGVEVRGLGRGDRDRRLPGDAQWARFSFTDPATWTAAFSGVDAVFVVRPPELVHVTRDLLPALAAARDLGVRRAVLLSVLGAERNPVLPHRRIERWLETSGMAATTLRASNFMQNLAGVHAAEIRDHDRIAVPAGDAAMSYVDARDVAAVAARCLLEQAPRRGAWDVTGPAAITHHDVADALTRALGRPIRYTRPGLPRYWAHAHRAGMPAGLVAATSVLYTLARVGVGSRTSTDVATVLGRRGIDITTFADDYRSVWWPSPPGRS</sequence>
<feature type="domain" description="NAD(P)-binding" evidence="1">
    <location>
        <begin position="10"/>
        <end position="183"/>
    </location>
</feature>
<dbReference type="Gene3D" id="3.40.50.720">
    <property type="entry name" value="NAD(P)-binding Rossmann-like Domain"/>
    <property type="match status" value="1"/>
</dbReference>
<reference evidence="2 3" key="1">
    <citation type="submission" date="2024-03" db="EMBL/GenBank/DDBJ databases">
        <title>Actinomycetospora sp. OC33-EN07, a novel actinomycete isolated from wild orchid (Aerides multiflora).</title>
        <authorList>
            <person name="Suriyachadkun C."/>
        </authorList>
    </citation>
    <scope>NUCLEOTIDE SEQUENCE [LARGE SCALE GENOMIC DNA]</scope>
    <source>
        <strain evidence="2 3">OC33-EN07</strain>
    </source>
</reference>
<accession>A0ABU8MAE1</accession>
<gene>
    <name evidence="2" type="ORF">WCD58_24415</name>
</gene>
<dbReference type="InterPro" id="IPR036291">
    <property type="entry name" value="NAD(P)-bd_dom_sf"/>
</dbReference>
<dbReference type="InterPro" id="IPR016040">
    <property type="entry name" value="NAD(P)-bd_dom"/>
</dbReference>
<dbReference type="Proteomes" id="UP001369736">
    <property type="component" value="Unassembled WGS sequence"/>
</dbReference>
<proteinExistence type="predicted"/>
<dbReference type="SUPFAM" id="SSF51735">
    <property type="entry name" value="NAD(P)-binding Rossmann-fold domains"/>
    <property type="match status" value="1"/>
</dbReference>
<keyword evidence="3" id="KW-1185">Reference proteome</keyword>